<proteinExistence type="predicted"/>
<evidence type="ECO:0000313" key="2">
    <source>
        <dbReference type="Proteomes" id="UP000694892"/>
    </source>
</evidence>
<dbReference type="AlphaFoldDB" id="A0A974E0L0"/>
<gene>
    <name evidence="1" type="ORF">XELAEV_18006457mg</name>
</gene>
<name>A0A974E0L0_XENLA</name>
<evidence type="ECO:0000313" key="1">
    <source>
        <dbReference type="EMBL" id="OCU00677.1"/>
    </source>
</evidence>
<organism evidence="1 2">
    <name type="scientific">Xenopus laevis</name>
    <name type="common">African clawed frog</name>
    <dbReference type="NCBI Taxonomy" id="8355"/>
    <lineage>
        <taxon>Eukaryota</taxon>
        <taxon>Metazoa</taxon>
        <taxon>Chordata</taxon>
        <taxon>Craniata</taxon>
        <taxon>Vertebrata</taxon>
        <taxon>Euteleostomi</taxon>
        <taxon>Amphibia</taxon>
        <taxon>Batrachia</taxon>
        <taxon>Anura</taxon>
        <taxon>Pipoidea</taxon>
        <taxon>Pipidae</taxon>
        <taxon>Xenopodinae</taxon>
        <taxon>Xenopus</taxon>
        <taxon>Xenopus</taxon>
    </lineage>
</organism>
<reference evidence="2" key="1">
    <citation type="journal article" date="2016" name="Nature">
        <title>Genome evolution in the allotetraploid frog Xenopus laevis.</title>
        <authorList>
            <person name="Session A.M."/>
            <person name="Uno Y."/>
            <person name="Kwon T."/>
            <person name="Chapman J.A."/>
            <person name="Toyoda A."/>
            <person name="Takahashi S."/>
            <person name="Fukui A."/>
            <person name="Hikosaka A."/>
            <person name="Suzuki A."/>
            <person name="Kondo M."/>
            <person name="van Heeringen S.J."/>
            <person name="Quigley I."/>
            <person name="Heinz S."/>
            <person name="Ogino H."/>
            <person name="Ochi H."/>
            <person name="Hellsten U."/>
            <person name="Lyons J.B."/>
            <person name="Simakov O."/>
            <person name="Putnam N."/>
            <person name="Stites J."/>
            <person name="Kuroki Y."/>
            <person name="Tanaka T."/>
            <person name="Michiue T."/>
            <person name="Watanabe M."/>
            <person name="Bogdanovic O."/>
            <person name="Lister R."/>
            <person name="Georgiou G."/>
            <person name="Paranjpe S.S."/>
            <person name="van Kruijsbergen I."/>
            <person name="Shu S."/>
            <person name="Carlson J."/>
            <person name="Kinoshita T."/>
            <person name="Ohta Y."/>
            <person name="Mawaribuchi S."/>
            <person name="Jenkins J."/>
            <person name="Grimwood J."/>
            <person name="Schmutz J."/>
            <person name="Mitros T."/>
            <person name="Mozaffari S.V."/>
            <person name="Suzuki Y."/>
            <person name="Haramoto Y."/>
            <person name="Yamamoto T.S."/>
            <person name="Takagi C."/>
            <person name="Heald R."/>
            <person name="Miller K."/>
            <person name="Haudenschild C."/>
            <person name="Kitzman J."/>
            <person name="Nakayama T."/>
            <person name="Izutsu Y."/>
            <person name="Robert J."/>
            <person name="Fortriede J."/>
            <person name="Burns K."/>
            <person name="Lotay V."/>
            <person name="Karimi K."/>
            <person name="Yasuoka Y."/>
            <person name="Dichmann D.S."/>
            <person name="Flajnik M.F."/>
            <person name="Houston D.W."/>
            <person name="Shendure J."/>
            <person name="DuPasquier L."/>
            <person name="Vize P.D."/>
            <person name="Zorn A.M."/>
            <person name="Ito M."/>
            <person name="Marcotte E.M."/>
            <person name="Wallingford J.B."/>
            <person name="Ito Y."/>
            <person name="Asashima M."/>
            <person name="Ueno N."/>
            <person name="Matsuda Y."/>
            <person name="Veenstra G.J."/>
            <person name="Fujiyama A."/>
            <person name="Harland R.M."/>
            <person name="Taira M."/>
            <person name="Rokhsar D.S."/>
        </authorList>
    </citation>
    <scope>NUCLEOTIDE SEQUENCE [LARGE SCALE GENOMIC DNA]</scope>
    <source>
        <strain evidence="2">J</strain>
    </source>
</reference>
<dbReference type="Proteomes" id="UP000694892">
    <property type="component" value="Chromosome 1L"/>
</dbReference>
<accession>A0A974E0L0</accession>
<sequence>MHQTQLSNRSRGEQMSFRWQPILNNTTFSLSLYSGKHVYNMYSSSGATLLLYQWLQLAQTICTSLTSLLKKT</sequence>
<dbReference type="EMBL" id="CM004466">
    <property type="protein sequence ID" value="OCU00677.1"/>
    <property type="molecule type" value="Genomic_DNA"/>
</dbReference>
<protein>
    <submittedName>
        <fullName evidence="1">Uncharacterized protein</fullName>
    </submittedName>
</protein>